<protein>
    <submittedName>
        <fullName evidence="6">NAD(P)/FAD-dependent oxidoreductase</fullName>
    </submittedName>
</protein>
<evidence type="ECO:0000256" key="1">
    <source>
        <dbReference type="ARBA" id="ARBA00001974"/>
    </source>
</evidence>
<evidence type="ECO:0000256" key="4">
    <source>
        <dbReference type="SAM" id="MobiDB-lite"/>
    </source>
</evidence>
<feature type="region of interest" description="Disordered" evidence="4">
    <location>
        <begin position="534"/>
        <end position="553"/>
    </location>
</feature>
<gene>
    <name evidence="6" type="ORF">H9751_04900</name>
</gene>
<dbReference type="PANTHER" id="PTHR43872:SF1">
    <property type="entry name" value="MONOOXYGENASE, PUTATIVE (AFU_ORTHOLOGUE AFUA_8G02570)-RELATED"/>
    <property type="match status" value="1"/>
</dbReference>
<comment type="cofactor">
    <cofactor evidence="1">
        <name>FAD</name>
        <dbReference type="ChEBI" id="CHEBI:57692"/>
    </cofactor>
</comment>
<evidence type="ECO:0000256" key="2">
    <source>
        <dbReference type="ARBA" id="ARBA00010139"/>
    </source>
</evidence>
<dbReference type="SUPFAM" id="SSF51905">
    <property type="entry name" value="FAD/NAD(P)-binding domain"/>
    <property type="match status" value="1"/>
</dbReference>
<dbReference type="GO" id="GO:0004497">
    <property type="term" value="F:monooxygenase activity"/>
    <property type="evidence" value="ECO:0007669"/>
    <property type="project" value="UniProtKB-KW"/>
</dbReference>
<dbReference type="InterPro" id="IPR051820">
    <property type="entry name" value="FAD-binding_MO"/>
</dbReference>
<dbReference type="EMBL" id="DWVP01000011">
    <property type="protein sequence ID" value="HJC84876.1"/>
    <property type="molecule type" value="Genomic_DNA"/>
</dbReference>
<dbReference type="Gene3D" id="3.50.50.60">
    <property type="entry name" value="FAD/NAD(P)-binding domain"/>
    <property type="match status" value="2"/>
</dbReference>
<dbReference type="PANTHER" id="PTHR43872">
    <property type="entry name" value="MONOOXYGENASE, PUTATIVE (AFU_ORTHOLOGUE AFUA_8G02570)-RELATED"/>
    <property type="match status" value="1"/>
</dbReference>
<evidence type="ECO:0000313" key="6">
    <source>
        <dbReference type="EMBL" id="HJC84876.1"/>
    </source>
</evidence>
<dbReference type="AlphaFoldDB" id="A0A9D2QEA9"/>
<proteinExistence type="inferred from homology"/>
<sequence length="553" mass="60676">MTHISETPQAPQASNEPLDLLIVGAGIAGVDMAHHVVNEFPGWNWTMIDSNDDIGGTWNTFTYPGIRSDSDMTSFALPYKPWPHKGTLGDGGQIKEYLRDAANEDGFLQRIQFSTWMKSMNFVTSGSAVDEHGPHWEVVTVKAWNHGPDDRPDATDDARVETTIRTRRLHLACGYYDHRDGFLPHYDGQEDFTGTLVHAQKWHPDEHGGDLEGKKVVIIGSGATAITVLPALAKAGVDTTMLQRTPSWVAAVPTVDTIKTIWGTLLPGDRNSKLTHKVSRANHILRDMVQWYTAKLTPPVFAGYVQGLQLFWLKPSQVRKDFTPPYKPWDQRVCKAPGGDIFSAIKNDGAKVVTGTIDRIVPEGIRLNDGQVLEADVIVSATGLQLQLFGGAEMAVDGTKVDPSKLVAYRGVLVSGMPNLSFTVGYLNQSWTTRADLTARYVARLWHHNINNGEQLAAPVNPGSDVTRKPLLEFEAGYIKRGEHITPRQGDRSPWIYRQDYLREWPELSRGAVTDEMTFGDDAVASAREAAEVAAADSADSADPAGSSVSASV</sequence>
<keyword evidence="3" id="KW-0560">Oxidoreductase</keyword>
<accession>A0A9D2QEA9</accession>
<evidence type="ECO:0000313" key="7">
    <source>
        <dbReference type="Proteomes" id="UP000823858"/>
    </source>
</evidence>
<dbReference type="InterPro" id="IPR023753">
    <property type="entry name" value="FAD/NAD-binding_dom"/>
</dbReference>
<name>A0A9D2QEA9_9CORY</name>
<comment type="similarity">
    <text evidence="2">Belongs to the FAD-binding monooxygenase family.</text>
</comment>
<reference evidence="6" key="2">
    <citation type="submission" date="2021-04" db="EMBL/GenBank/DDBJ databases">
        <authorList>
            <person name="Gilroy R."/>
        </authorList>
    </citation>
    <scope>NUCLEOTIDE SEQUENCE</scope>
    <source>
        <strain evidence="6">ChiHjej13B12-4958</strain>
    </source>
</reference>
<dbReference type="Proteomes" id="UP000823858">
    <property type="component" value="Unassembled WGS sequence"/>
</dbReference>
<dbReference type="Pfam" id="PF07992">
    <property type="entry name" value="Pyr_redox_2"/>
    <property type="match status" value="1"/>
</dbReference>
<evidence type="ECO:0000256" key="3">
    <source>
        <dbReference type="ARBA" id="ARBA00023033"/>
    </source>
</evidence>
<keyword evidence="3" id="KW-0503">Monooxygenase</keyword>
<evidence type="ECO:0000259" key="5">
    <source>
        <dbReference type="Pfam" id="PF07992"/>
    </source>
</evidence>
<feature type="domain" description="FAD/NAD(P)-binding" evidence="5">
    <location>
        <begin position="19"/>
        <end position="249"/>
    </location>
</feature>
<reference evidence="6" key="1">
    <citation type="journal article" date="2021" name="PeerJ">
        <title>Extensive microbial diversity within the chicken gut microbiome revealed by metagenomics and culture.</title>
        <authorList>
            <person name="Gilroy R."/>
            <person name="Ravi A."/>
            <person name="Getino M."/>
            <person name="Pursley I."/>
            <person name="Horton D.L."/>
            <person name="Alikhan N.F."/>
            <person name="Baker D."/>
            <person name="Gharbi K."/>
            <person name="Hall N."/>
            <person name="Watson M."/>
            <person name="Adriaenssens E.M."/>
            <person name="Foster-Nyarko E."/>
            <person name="Jarju S."/>
            <person name="Secka A."/>
            <person name="Antonio M."/>
            <person name="Oren A."/>
            <person name="Chaudhuri R.R."/>
            <person name="La Ragione R."/>
            <person name="Hildebrand F."/>
            <person name="Pallen M.J."/>
        </authorList>
    </citation>
    <scope>NUCLEOTIDE SEQUENCE</scope>
    <source>
        <strain evidence="6">ChiHjej13B12-4958</strain>
    </source>
</reference>
<dbReference type="InterPro" id="IPR036188">
    <property type="entry name" value="FAD/NAD-bd_sf"/>
</dbReference>
<organism evidence="6 7">
    <name type="scientific">Candidatus Corynebacterium faecigallinarum</name>
    <dbReference type="NCBI Taxonomy" id="2838528"/>
    <lineage>
        <taxon>Bacteria</taxon>
        <taxon>Bacillati</taxon>
        <taxon>Actinomycetota</taxon>
        <taxon>Actinomycetes</taxon>
        <taxon>Mycobacteriales</taxon>
        <taxon>Corynebacteriaceae</taxon>
        <taxon>Corynebacterium</taxon>
    </lineage>
</organism>
<comment type="caution">
    <text evidence="6">The sequence shown here is derived from an EMBL/GenBank/DDBJ whole genome shotgun (WGS) entry which is preliminary data.</text>
</comment>